<protein>
    <submittedName>
        <fullName evidence="2">Uncharacterized protein</fullName>
    </submittedName>
</protein>
<reference evidence="4" key="1">
    <citation type="journal article" date="2017" name="Plant J.">
        <title>The pomegranate (Punica granatum L.) genome and the genomics of punicalagin biosynthesis.</title>
        <authorList>
            <person name="Qin G."/>
            <person name="Xu C."/>
            <person name="Ming R."/>
            <person name="Tang H."/>
            <person name="Guyot R."/>
            <person name="Kramer E.M."/>
            <person name="Hu Y."/>
            <person name="Yi X."/>
            <person name="Qi Y."/>
            <person name="Xu X."/>
            <person name="Gao Z."/>
            <person name="Pan H."/>
            <person name="Jian J."/>
            <person name="Tian Y."/>
            <person name="Yue Z."/>
            <person name="Xu Y."/>
        </authorList>
    </citation>
    <scope>NUCLEOTIDE SEQUENCE [LARGE SCALE GENOMIC DNA]</scope>
    <source>
        <strain evidence="4">cv. Dabenzi</strain>
    </source>
</reference>
<reference evidence="3 5" key="3">
    <citation type="submission" date="2017-11" db="EMBL/GenBank/DDBJ databases">
        <title>De-novo sequencing of pomegranate (Punica granatum L.) genome.</title>
        <authorList>
            <person name="Akparov Z."/>
            <person name="Amiraslanov A."/>
            <person name="Hajiyeva S."/>
            <person name="Abbasov M."/>
            <person name="Kaur K."/>
            <person name="Hamwieh A."/>
            <person name="Solovyev V."/>
            <person name="Salamov A."/>
            <person name="Braich B."/>
            <person name="Kosarev P."/>
            <person name="Mahmoud A."/>
            <person name="Hajiyev E."/>
            <person name="Babayeva S."/>
            <person name="Izzatullayeva V."/>
            <person name="Mammadov A."/>
            <person name="Mammadov A."/>
            <person name="Sharifova S."/>
            <person name="Ojaghi J."/>
            <person name="Eynullazada K."/>
            <person name="Bayramov B."/>
            <person name="Abdulazimova A."/>
            <person name="Shahmuradov I."/>
        </authorList>
    </citation>
    <scope>NUCLEOTIDE SEQUENCE [LARGE SCALE GENOMIC DNA]</scope>
    <source>
        <strain evidence="3">AG2017</strain>
        <strain evidence="5">cv. AG2017</strain>
        <tissue evidence="3">Leaf</tissue>
    </source>
</reference>
<dbReference type="Proteomes" id="UP000233551">
    <property type="component" value="Unassembled WGS sequence"/>
</dbReference>
<sequence>MDGTGIASIIIGMVPVLFFVGVAIYNCLAGTIEEANDAAAVAASSDPHKGTKDGDMEVMVNPGEVVVEMATIINDVPRATESSTVGCCCGGGDGDGGGGGGGGGGCGRD</sequence>
<comment type="caution">
    <text evidence="2">The sequence shown here is derived from an EMBL/GenBank/DDBJ whole genome shotgun (WGS) entry which is preliminary data.</text>
</comment>
<keyword evidence="1" id="KW-0472">Membrane</keyword>
<gene>
    <name evidence="2" type="ORF">CDL15_Pgr000632</name>
    <name evidence="3" type="ORF">CRG98_007419</name>
</gene>
<dbReference type="EMBL" id="PGOL01000336">
    <property type="protein sequence ID" value="PKI72221.1"/>
    <property type="molecule type" value="Genomic_DNA"/>
</dbReference>
<dbReference type="Proteomes" id="UP000197138">
    <property type="component" value="Unassembled WGS sequence"/>
</dbReference>
<reference evidence="2" key="2">
    <citation type="submission" date="2017-06" db="EMBL/GenBank/DDBJ databases">
        <title>The pomegranate genome and the genomics of punicalagin biosynthesis.</title>
        <authorList>
            <person name="Xu C."/>
        </authorList>
    </citation>
    <scope>NUCLEOTIDE SEQUENCE [LARGE SCALE GENOMIC DNA]</scope>
    <source>
        <tissue evidence="2">Fresh leaf</tissue>
    </source>
</reference>
<organism evidence="2 4">
    <name type="scientific">Punica granatum</name>
    <name type="common">Pomegranate</name>
    <dbReference type="NCBI Taxonomy" id="22663"/>
    <lineage>
        <taxon>Eukaryota</taxon>
        <taxon>Viridiplantae</taxon>
        <taxon>Streptophyta</taxon>
        <taxon>Embryophyta</taxon>
        <taxon>Tracheophyta</taxon>
        <taxon>Spermatophyta</taxon>
        <taxon>Magnoliopsida</taxon>
        <taxon>eudicotyledons</taxon>
        <taxon>Gunneridae</taxon>
        <taxon>Pentapetalae</taxon>
        <taxon>rosids</taxon>
        <taxon>malvids</taxon>
        <taxon>Myrtales</taxon>
        <taxon>Lythraceae</taxon>
        <taxon>Punica</taxon>
    </lineage>
</organism>
<accession>A0A218W4E9</accession>
<evidence type="ECO:0000313" key="4">
    <source>
        <dbReference type="Proteomes" id="UP000197138"/>
    </source>
</evidence>
<proteinExistence type="predicted"/>
<dbReference type="AlphaFoldDB" id="A0A218W4E9"/>
<keyword evidence="1" id="KW-0812">Transmembrane</keyword>
<evidence type="ECO:0000313" key="5">
    <source>
        <dbReference type="Proteomes" id="UP000233551"/>
    </source>
</evidence>
<keyword evidence="1" id="KW-1133">Transmembrane helix</keyword>
<name>A0A218W4E9_PUNGR</name>
<keyword evidence="5" id="KW-1185">Reference proteome</keyword>
<evidence type="ECO:0000313" key="3">
    <source>
        <dbReference type="EMBL" id="PKI72221.1"/>
    </source>
</evidence>
<feature type="transmembrane region" description="Helical" evidence="1">
    <location>
        <begin position="6"/>
        <end position="28"/>
    </location>
</feature>
<evidence type="ECO:0000313" key="2">
    <source>
        <dbReference type="EMBL" id="OWM67180.1"/>
    </source>
</evidence>
<evidence type="ECO:0000256" key="1">
    <source>
        <dbReference type="SAM" id="Phobius"/>
    </source>
</evidence>
<dbReference type="EMBL" id="MTKT01005400">
    <property type="protein sequence ID" value="OWM67180.1"/>
    <property type="molecule type" value="Genomic_DNA"/>
</dbReference>